<keyword evidence="1" id="KW-0472">Membrane</keyword>
<gene>
    <name evidence="2" type="ORF">CEJ45_21245</name>
</gene>
<reference evidence="2 3" key="1">
    <citation type="journal article" date="2010" name="Int. J. Syst. Evol. Microbiol.">
        <title>Reclassification of Herbaspirillum putei as a later heterotypic synonym of Herbaspirillum huttiense, with the description of H. huttiense subsp. huttiense subsp. nov. and H. huttiense subsp. putei subsp. nov., comb. nov., and description of Herbaspirillum aquaticum sp. nov.</title>
        <authorList>
            <person name="Dobritsa A.P."/>
            <person name="Reddy M.C."/>
            <person name="Samadpour M."/>
        </authorList>
    </citation>
    <scope>NUCLEOTIDE SEQUENCE [LARGE SCALE GENOMIC DNA]</scope>
    <source>
        <strain evidence="2 3">IEH 4430</strain>
    </source>
</reference>
<feature type="transmembrane region" description="Helical" evidence="1">
    <location>
        <begin position="384"/>
        <end position="405"/>
    </location>
</feature>
<evidence type="ECO:0000256" key="1">
    <source>
        <dbReference type="SAM" id="Phobius"/>
    </source>
</evidence>
<evidence type="ECO:0008006" key="4">
    <source>
        <dbReference type="Google" id="ProtNLM"/>
    </source>
</evidence>
<feature type="transmembrane region" description="Helical" evidence="1">
    <location>
        <begin position="20"/>
        <end position="45"/>
    </location>
</feature>
<evidence type="ECO:0000313" key="3">
    <source>
        <dbReference type="Proteomes" id="UP000214747"/>
    </source>
</evidence>
<dbReference type="AlphaFoldDB" id="A0A225SNP1"/>
<organism evidence="2 3">
    <name type="scientific">Herbaspirillum aquaticum</name>
    <dbReference type="NCBI Taxonomy" id="568783"/>
    <lineage>
        <taxon>Bacteria</taxon>
        <taxon>Pseudomonadati</taxon>
        <taxon>Pseudomonadota</taxon>
        <taxon>Betaproteobacteria</taxon>
        <taxon>Burkholderiales</taxon>
        <taxon>Oxalobacteraceae</taxon>
        <taxon>Herbaspirillum</taxon>
    </lineage>
</organism>
<feature type="transmembrane region" description="Helical" evidence="1">
    <location>
        <begin position="299"/>
        <end position="320"/>
    </location>
</feature>
<proteinExistence type="predicted"/>
<dbReference type="Proteomes" id="UP000214747">
    <property type="component" value="Unassembled WGS sequence"/>
</dbReference>
<feature type="transmembrane region" description="Helical" evidence="1">
    <location>
        <begin position="118"/>
        <end position="137"/>
    </location>
</feature>
<keyword evidence="1" id="KW-1133">Transmembrane helix</keyword>
<protein>
    <recommendedName>
        <fullName evidence="4">Glycosyltransferase RgtA/B/C/D-like domain-containing protein</fullName>
    </recommendedName>
</protein>
<name>A0A225SNP1_9BURK</name>
<comment type="caution">
    <text evidence="2">The sequence shown here is derived from an EMBL/GenBank/DDBJ whole genome shotgun (WGS) entry which is preliminary data.</text>
</comment>
<feature type="transmembrane region" description="Helical" evidence="1">
    <location>
        <begin position="142"/>
        <end position="159"/>
    </location>
</feature>
<feature type="transmembrane region" description="Helical" evidence="1">
    <location>
        <begin position="216"/>
        <end position="249"/>
    </location>
</feature>
<feature type="transmembrane region" description="Helical" evidence="1">
    <location>
        <begin position="57"/>
        <end position="75"/>
    </location>
</feature>
<keyword evidence="3" id="KW-1185">Reference proteome</keyword>
<accession>A0A225SNP1</accession>
<feature type="transmembrane region" description="Helical" evidence="1">
    <location>
        <begin position="411"/>
        <end position="428"/>
    </location>
</feature>
<feature type="transmembrane region" description="Helical" evidence="1">
    <location>
        <begin position="355"/>
        <end position="377"/>
    </location>
</feature>
<dbReference type="EMBL" id="NJGV01000025">
    <property type="protein sequence ID" value="OWY32574.1"/>
    <property type="molecule type" value="Genomic_DNA"/>
</dbReference>
<feature type="transmembrane region" description="Helical" evidence="1">
    <location>
        <begin position="435"/>
        <end position="454"/>
    </location>
</feature>
<sequence length="559" mass="63334">MFQVLRKEKIALDMGFLYVFALWYGFFFCNLGTWPVKILVMIIGYWIGSRRDLRVEIALGHVLLSIAFVSMYVLLSLPNLRNSVNGDHWYHIQSAYEKILAIVYAEQGALHTYAVRDILQFASAIMLVLTLAAHQLYKSRPYWSISLLLGLGIYLYNSYPVAGYVDPHPVLRGLPVLFSGVAGVDSFGFRIQGFLAIFCLVLWLSLRVWPLKQKLLLIVFSLSIPLVYFTAPLVEFSIWACVMLTVFFIRIVDEEELTDRDLVVFGMSFVMAGMIRQTMLFGFATLLLYCFLQKRYKSLCQCLLIGVPVYFQIFNARHLINPAAYVPDEKFLNVPTHLGLLERVLYSMQPVNLQAVLASTGLSLLGLVLIGFIILGVKERYRIAAVLALAAVFSWVLFHAIRPILWGVPRYQSEYIVPLSLAGATLLLREFKKAGGLCLAALALFNVVLIVQFYDVMPSRVPDYPEWSSGKTPYLSELPFNVDEALKKTFDGCGDSVYFDGTTYGNFPVIFAGVSLHRYLKISQVRPEEARCVYHLYPQHISGGFFNAQRNSTVVLEKR</sequence>
<feature type="transmembrane region" description="Helical" evidence="1">
    <location>
        <begin position="269"/>
        <end position="292"/>
    </location>
</feature>
<feature type="transmembrane region" description="Helical" evidence="1">
    <location>
        <begin position="187"/>
        <end position="204"/>
    </location>
</feature>
<evidence type="ECO:0000313" key="2">
    <source>
        <dbReference type="EMBL" id="OWY32574.1"/>
    </source>
</evidence>
<keyword evidence="1" id="KW-0812">Transmembrane</keyword>